<proteinExistence type="predicted"/>
<gene>
    <name evidence="1" type="ORF">NCTC8985_06017</name>
</gene>
<evidence type="ECO:0000313" key="2">
    <source>
        <dbReference type="Proteomes" id="UP000254405"/>
    </source>
</evidence>
<dbReference type="EMBL" id="UGCO01000001">
    <property type="protein sequence ID" value="STI80583.1"/>
    <property type="molecule type" value="Genomic_DNA"/>
</dbReference>
<accession>A0A376TUJ4</accession>
<dbReference type="Proteomes" id="UP000254405">
    <property type="component" value="Unassembled WGS sequence"/>
</dbReference>
<organism evidence="1 2">
    <name type="scientific">Escherichia coli</name>
    <dbReference type="NCBI Taxonomy" id="562"/>
    <lineage>
        <taxon>Bacteria</taxon>
        <taxon>Pseudomonadati</taxon>
        <taxon>Pseudomonadota</taxon>
        <taxon>Gammaproteobacteria</taxon>
        <taxon>Enterobacterales</taxon>
        <taxon>Enterobacteriaceae</taxon>
        <taxon>Escherichia</taxon>
    </lineage>
</organism>
<name>A0A376TUJ4_ECOLX</name>
<dbReference type="AlphaFoldDB" id="A0A376TUJ4"/>
<reference evidence="1 2" key="1">
    <citation type="submission" date="2018-06" db="EMBL/GenBank/DDBJ databases">
        <authorList>
            <consortium name="Pathogen Informatics"/>
            <person name="Doyle S."/>
        </authorList>
    </citation>
    <scope>NUCLEOTIDE SEQUENCE [LARGE SCALE GENOMIC DNA]</scope>
    <source>
        <strain evidence="1 2">NCTC8985</strain>
    </source>
</reference>
<protein>
    <submittedName>
        <fullName evidence="1">Uncharacterized protein</fullName>
    </submittedName>
</protein>
<evidence type="ECO:0000313" key="1">
    <source>
        <dbReference type="EMBL" id="STI80583.1"/>
    </source>
</evidence>
<sequence length="240" mass="27897">MLLVQYRRCRTGTHEIPEYMMLFADAPPAHRCYTGQLSGNRNKLCPSLLILRVPPFTCSTDNNVDSKSLSTSKMLNKCTAHPAPAWPADFLLFQEPTPPHDQRNDLIFLSLCWIYFPELLKIFVFNKRPENLASPKPRYVRRTSYILSTQISQRIVQRLFTCQCIKHCRGKVRVIPQRRSQFVQCIQCSRCRPHHCRNCRFHKSCGGNLCIVNRLCRSRCCWRSGECRTRQAVLLVPAHC</sequence>